<keyword evidence="1" id="KW-0472">Membrane</keyword>
<keyword evidence="3" id="KW-1185">Reference proteome</keyword>
<feature type="transmembrane region" description="Helical" evidence="1">
    <location>
        <begin position="94"/>
        <end position="115"/>
    </location>
</feature>
<evidence type="ECO:0000256" key="1">
    <source>
        <dbReference type="SAM" id="Phobius"/>
    </source>
</evidence>
<dbReference type="Proteomes" id="UP000305517">
    <property type="component" value="Unassembled WGS sequence"/>
</dbReference>
<keyword evidence="1" id="KW-0812">Transmembrane</keyword>
<feature type="transmembrane region" description="Helical" evidence="1">
    <location>
        <begin position="153"/>
        <end position="178"/>
    </location>
</feature>
<accession>A0A5R8WWJ1</accession>
<name>A0A5R8WWJ1_9BACT</name>
<feature type="transmembrane region" description="Helical" evidence="1">
    <location>
        <begin position="236"/>
        <end position="254"/>
    </location>
</feature>
<dbReference type="RefSeq" id="WP_138075085.1">
    <property type="nucleotide sequence ID" value="NZ_VAJM01000001.1"/>
</dbReference>
<feature type="transmembrane region" description="Helical" evidence="1">
    <location>
        <begin position="212"/>
        <end position="229"/>
    </location>
</feature>
<gene>
    <name evidence="2" type="ORF">FDY95_02255</name>
</gene>
<protein>
    <recommendedName>
        <fullName evidence="4">YfhO family protein</fullName>
    </recommendedName>
</protein>
<dbReference type="EMBL" id="VAJM01000001">
    <property type="protein sequence ID" value="TLM96836.1"/>
    <property type="molecule type" value="Genomic_DNA"/>
</dbReference>
<dbReference type="OrthoDB" id="865426at2"/>
<evidence type="ECO:0000313" key="2">
    <source>
        <dbReference type="EMBL" id="TLM96836.1"/>
    </source>
</evidence>
<feature type="transmembrane region" description="Helical" evidence="1">
    <location>
        <begin position="322"/>
        <end position="344"/>
    </location>
</feature>
<feature type="transmembrane region" description="Helical" evidence="1">
    <location>
        <begin position="190"/>
        <end position="206"/>
    </location>
</feature>
<feature type="transmembrane region" description="Helical" evidence="1">
    <location>
        <begin position="127"/>
        <end position="147"/>
    </location>
</feature>
<comment type="caution">
    <text evidence="2">The sequence shown here is derived from an EMBL/GenBank/DDBJ whole genome shotgun (WGS) entry which is preliminary data.</text>
</comment>
<organism evidence="2 3">
    <name type="scientific">Hymenobacter jeollabukensis</name>
    <dbReference type="NCBI Taxonomy" id="2025313"/>
    <lineage>
        <taxon>Bacteria</taxon>
        <taxon>Pseudomonadati</taxon>
        <taxon>Bacteroidota</taxon>
        <taxon>Cytophagia</taxon>
        <taxon>Cytophagales</taxon>
        <taxon>Hymenobacteraceae</taxon>
        <taxon>Hymenobacter</taxon>
    </lineage>
</organism>
<proteinExistence type="predicted"/>
<sequence>MPNSRRERVQILSSWKLRRRLLASRPVLLGGLLVLLLLPFLALCYFNVPYWDDYGNAALARDLGAWPALKQLYVTWSGRYFSLWMLTALNPLTYGWLGGLPAFSLLVFAATWWVQAFALRVLTRQQLAWPGAAGWSALLLLAQLYIYPSPNSAFYWFASVVVYQLAAILLLLLPIAVLQALRARSGFGRVAWYGLAVGCVLAIAGANELALLLLGWVLAGGCAVCYRQGLRRALRYWAVLLGVAVLAGSVALLAPGNVARMVYEGKAASPGLLRIAWRGLTHSYTLLSEPRLATALAVLPLLLSGVGHRYRHLRPAGLAMPLGRSLSFLLLGLLLLLLLLGRTWSGYPAARTQNFLYFWVLIGWLLALWAAVPTSGPRIWQPLLRRLRWPTAVYVTLIMGGGTERAAWQELRENARAWQQQHQDRHAAILAARRQGVRRLVVEPIRNIRPQQVLILGETLDTQAASDLNKAVAAWYRLDSLRVKHLVLPPADVNLH</sequence>
<feature type="transmembrane region" description="Helical" evidence="1">
    <location>
        <begin position="356"/>
        <end position="376"/>
    </location>
</feature>
<reference evidence="2 3" key="1">
    <citation type="submission" date="2019-05" db="EMBL/GenBank/DDBJ databases">
        <title>Hymenobacter edaphi sp. nov., isolated from abandoned arsenic-contaminated farmland soil.</title>
        <authorList>
            <person name="Nie L."/>
        </authorList>
    </citation>
    <scope>NUCLEOTIDE SEQUENCE [LARGE SCALE GENOMIC DNA]</scope>
    <source>
        <strain evidence="2 3">1-3-3-8</strain>
    </source>
</reference>
<keyword evidence="1" id="KW-1133">Transmembrane helix</keyword>
<evidence type="ECO:0008006" key="4">
    <source>
        <dbReference type="Google" id="ProtNLM"/>
    </source>
</evidence>
<dbReference type="AlphaFoldDB" id="A0A5R8WWJ1"/>
<evidence type="ECO:0000313" key="3">
    <source>
        <dbReference type="Proteomes" id="UP000305517"/>
    </source>
</evidence>